<gene>
    <name evidence="1" type="ORF">GF339_08570</name>
</gene>
<comment type="caution">
    <text evidence="1">The sequence shown here is derived from an EMBL/GenBank/DDBJ whole genome shotgun (WGS) entry which is preliminary data.</text>
</comment>
<evidence type="ECO:0000313" key="1">
    <source>
        <dbReference type="EMBL" id="MBD3324623.1"/>
    </source>
</evidence>
<protein>
    <submittedName>
        <fullName evidence="1">Pyridoxamine 5'-phosphate oxidase family protein</fullName>
    </submittedName>
</protein>
<dbReference type="EMBL" id="WJJP01000267">
    <property type="protein sequence ID" value="MBD3324623.1"/>
    <property type="molecule type" value="Genomic_DNA"/>
</dbReference>
<proteinExistence type="predicted"/>
<reference evidence="1" key="1">
    <citation type="submission" date="2019-11" db="EMBL/GenBank/DDBJ databases">
        <title>Microbial mats filling the niche in hypersaline microbial mats.</title>
        <authorList>
            <person name="Wong H.L."/>
            <person name="Macleod F.I."/>
            <person name="White R.A. III"/>
            <person name="Burns B.P."/>
        </authorList>
    </citation>
    <scope>NUCLEOTIDE SEQUENCE</scope>
    <source>
        <strain evidence="1">Rbin_158</strain>
    </source>
</reference>
<dbReference type="AlphaFoldDB" id="A0A9D5JUQ7"/>
<dbReference type="PANTHER" id="PTHR34071:SF2">
    <property type="entry name" value="FLAVIN-NUCLEOTIDE-BINDING PROTEIN"/>
    <property type="match status" value="1"/>
</dbReference>
<dbReference type="InterPro" id="IPR012349">
    <property type="entry name" value="Split_barrel_FMN-bd"/>
</dbReference>
<accession>A0A9D5JUQ7</accession>
<sequence>MQSALPCAKGTCASCEPRRAMRTVMHNNQAMRKKDQEITDFQALEDIIRRSQVCRVAMTTDGIPYVVPLCFGYQDRTLYFHTAQEGRKIDILRENPQICVEFDLDYEVVPREAACKWGIRYRSVIGSGRAEFIEDPHAKEAALQVIMQHYGKDQGAFTFSPNSLQRTLIIQVYLDHLSGKMSGYAPAGSSAEASQAL</sequence>
<dbReference type="Proteomes" id="UP000649604">
    <property type="component" value="Unassembled WGS sequence"/>
</dbReference>
<dbReference type="PANTHER" id="PTHR34071">
    <property type="entry name" value="5-NITROIMIDAZOLE ANTIBIOTICS RESISTANCE PROTEIN, NIMA-FAMILY-RELATED PROTEIN-RELATED"/>
    <property type="match status" value="1"/>
</dbReference>
<dbReference type="SUPFAM" id="SSF50475">
    <property type="entry name" value="FMN-binding split barrel"/>
    <property type="match status" value="1"/>
</dbReference>
<name>A0A9D5JUQ7_9BACT</name>
<dbReference type="Gene3D" id="2.30.110.10">
    <property type="entry name" value="Electron Transport, Fmn-binding Protein, Chain A"/>
    <property type="match status" value="1"/>
</dbReference>
<evidence type="ECO:0000313" key="2">
    <source>
        <dbReference type="Proteomes" id="UP000649604"/>
    </source>
</evidence>
<organism evidence="1 2">
    <name type="scientific">candidate division KSB3 bacterium</name>
    <dbReference type="NCBI Taxonomy" id="2044937"/>
    <lineage>
        <taxon>Bacteria</taxon>
        <taxon>candidate division KSB3</taxon>
    </lineage>
</organism>
<dbReference type="Pfam" id="PF12900">
    <property type="entry name" value="Pyridox_ox_2"/>
    <property type="match status" value="1"/>
</dbReference>
<dbReference type="InterPro" id="IPR024747">
    <property type="entry name" value="Pyridox_Oxase-rel"/>
</dbReference>